<dbReference type="EMBL" id="UYWX01000986">
    <property type="protein sequence ID" value="VDM19737.1"/>
    <property type="molecule type" value="Genomic_DNA"/>
</dbReference>
<reference evidence="4" key="1">
    <citation type="submission" date="2017-02" db="UniProtKB">
        <authorList>
            <consortium name="WormBaseParasite"/>
        </authorList>
    </citation>
    <scope>IDENTIFICATION</scope>
</reference>
<keyword evidence="3" id="KW-1185">Reference proteome</keyword>
<dbReference type="AlphaFoldDB" id="A0A0R3WNM2"/>
<dbReference type="Gene3D" id="3.30.420.10">
    <property type="entry name" value="Ribonuclease H-like superfamily/Ribonuclease H"/>
    <property type="match status" value="1"/>
</dbReference>
<organism evidence="4">
    <name type="scientific">Hydatigena taeniaeformis</name>
    <name type="common">Feline tapeworm</name>
    <name type="synonym">Taenia taeniaeformis</name>
    <dbReference type="NCBI Taxonomy" id="6205"/>
    <lineage>
        <taxon>Eukaryota</taxon>
        <taxon>Metazoa</taxon>
        <taxon>Spiralia</taxon>
        <taxon>Lophotrochozoa</taxon>
        <taxon>Platyhelminthes</taxon>
        <taxon>Cestoda</taxon>
        <taxon>Eucestoda</taxon>
        <taxon>Cyclophyllidea</taxon>
        <taxon>Taeniidae</taxon>
        <taxon>Hydatigera</taxon>
    </lineage>
</organism>
<dbReference type="PANTHER" id="PTHR22891">
    <property type="entry name" value="EUKARYOTIC TRANSLATION INITIATION FACTOR 2C"/>
    <property type="match status" value="1"/>
</dbReference>
<evidence type="ECO:0000313" key="3">
    <source>
        <dbReference type="Proteomes" id="UP000274429"/>
    </source>
</evidence>
<protein>
    <submittedName>
        <fullName evidence="4">Piwi domain-containing protein</fullName>
    </submittedName>
</protein>
<dbReference type="InterPro" id="IPR036397">
    <property type="entry name" value="RNaseH_sf"/>
</dbReference>
<dbReference type="STRING" id="6205.A0A0R3WNM2"/>
<dbReference type="WBParaSite" id="TTAC_0000236001-mRNA-1">
    <property type="protein sequence ID" value="TTAC_0000236001-mRNA-1"/>
    <property type="gene ID" value="TTAC_0000236001"/>
</dbReference>
<sequence length="129" mass="15187">MVHWLGAIIVREDTQAGTPVKQEEVEGLGKVRVILYRDGVSEGQFDSVLQIELSAMQRACSNLRPDYEPRITFIVVQKRHHIRLNPVEEGRNVSPGTVVDTEITHHREFDFYLCSQEGIQTRQRWWWWW</sequence>
<dbReference type="GO" id="GO:0003676">
    <property type="term" value="F:nucleic acid binding"/>
    <property type="evidence" value="ECO:0007669"/>
    <property type="project" value="InterPro"/>
</dbReference>
<dbReference type="Proteomes" id="UP000274429">
    <property type="component" value="Unassembled WGS sequence"/>
</dbReference>
<dbReference type="PROSITE" id="PS50822">
    <property type="entry name" value="PIWI"/>
    <property type="match status" value="1"/>
</dbReference>
<dbReference type="InterPro" id="IPR003165">
    <property type="entry name" value="Piwi"/>
</dbReference>
<dbReference type="OrthoDB" id="10252740at2759"/>
<gene>
    <name evidence="2" type="ORF">TTAC_LOCUS2347</name>
</gene>
<dbReference type="SUPFAM" id="SSF53098">
    <property type="entry name" value="Ribonuclease H-like"/>
    <property type="match status" value="1"/>
</dbReference>
<evidence type="ECO:0000313" key="2">
    <source>
        <dbReference type="EMBL" id="VDM19737.1"/>
    </source>
</evidence>
<feature type="domain" description="Piwi" evidence="1">
    <location>
        <begin position="32"/>
        <end position="84"/>
    </location>
</feature>
<name>A0A0R3WNM2_HYDTA</name>
<reference evidence="2 3" key="2">
    <citation type="submission" date="2018-11" db="EMBL/GenBank/DDBJ databases">
        <authorList>
            <consortium name="Pathogen Informatics"/>
        </authorList>
    </citation>
    <scope>NUCLEOTIDE SEQUENCE [LARGE SCALE GENOMIC DNA]</scope>
</reference>
<evidence type="ECO:0000259" key="1">
    <source>
        <dbReference type="PROSITE" id="PS50822"/>
    </source>
</evidence>
<proteinExistence type="predicted"/>
<dbReference type="Pfam" id="PF02171">
    <property type="entry name" value="Piwi"/>
    <property type="match status" value="1"/>
</dbReference>
<dbReference type="InterPro" id="IPR012337">
    <property type="entry name" value="RNaseH-like_sf"/>
</dbReference>
<accession>A0A0R3WNM2</accession>
<evidence type="ECO:0000313" key="4">
    <source>
        <dbReference type="WBParaSite" id="TTAC_0000236001-mRNA-1"/>
    </source>
</evidence>